<dbReference type="RefSeq" id="WP_126399535.1">
    <property type="nucleotide sequence ID" value="NZ_AP018907.1"/>
</dbReference>
<dbReference type="AlphaFoldDB" id="A0A348G0Q7"/>
<sequence length="385" mass="41301">MKVLLAHNRYQHYGGEDAVFDAERALLAEAGLTVTAHVVTNDDITGFAARLRSGLEAPYSRRARAAFAAQLRRDRPDVVHVHNLFPLLTPSILDACRDEGVPVVATLHNYRTLCASGLRVRNGVPCSLCVEGSPYWAVVHRCYRNSLPGSLAAANTVMLHRALKTWQRKVRLFITMSDFARAEFVAAGFPAEQLVVKPNFVPDPGPAAEDGAKDGVLYVGRLSFEKGIFVLLEAWKSAKTPLTIIGDGPEIEAVRAAQSPTVTFLGPKNTAEVLAAMRRHRFLVVPSIVFEGCPRVVAEAFGAGLPVIASRIGSLQELIQDGVNGLHAIAGDPASLARTVDAAAADPERAAALGRNARASYEQAFTPEQSLRALLAAYGAAIGRP</sequence>
<evidence type="ECO:0000313" key="4">
    <source>
        <dbReference type="Proteomes" id="UP000266934"/>
    </source>
</evidence>
<dbReference type="SUPFAM" id="SSF53756">
    <property type="entry name" value="UDP-Glycosyltransferase/glycogen phosphorylase"/>
    <property type="match status" value="1"/>
</dbReference>
<keyword evidence="3" id="KW-0808">Transferase</keyword>
<dbReference type="EMBL" id="AP018907">
    <property type="protein sequence ID" value="BBF93140.1"/>
    <property type="molecule type" value="Genomic_DNA"/>
</dbReference>
<gene>
    <name evidence="3" type="ORF">BLTE_18250</name>
</gene>
<dbReference type="KEGG" id="blag:BLTE_18250"/>
<reference evidence="3 4" key="1">
    <citation type="submission" date="2018-08" db="EMBL/GenBank/DDBJ databases">
        <title>Complete genome sequencing of Blastochloris tepida GI.</title>
        <authorList>
            <person name="Tsukatani Y."/>
            <person name="Mori H."/>
        </authorList>
    </citation>
    <scope>NUCLEOTIDE SEQUENCE [LARGE SCALE GENOMIC DNA]</scope>
    <source>
        <strain evidence="3 4">GI</strain>
    </source>
</reference>
<dbReference type="Gene3D" id="3.40.50.2000">
    <property type="entry name" value="Glycogen Phosphorylase B"/>
    <property type="match status" value="2"/>
</dbReference>
<name>A0A348G0Q7_9HYPH</name>
<keyword evidence="4" id="KW-1185">Reference proteome</keyword>
<evidence type="ECO:0000313" key="3">
    <source>
        <dbReference type="EMBL" id="BBF93140.1"/>
    </source>
</evidence>
<accession>A0A348G0Q7</accession>
<dbReference type="GO" id="GO:0016757">
    <property type="term" value="F:glycosyltransferase activity"/>
    <property type="evidence" value="ECO:0007669"/>
    <property type="project" value="InterPro"/>
</dbReference>
<protein>
    <submittedName>
        <fullName evidence="3">Glycosyl transferase</fullName>
    </submittedName>
</protein>
<evidence type="ECO:0000259" key="2">
    <source>
        <dbReference type="Pfam" id="PF13439"/>
    </source>
</evidence>
<dbReference type="InterPro" id="IPR050194">
    <property type="entry name" value="Glycosyltransferase_grp1"/>
</dbReference>
<organism evidence="3 4">
    <name type="scientific">Blastochloris tepida</name>
    <dbReference type="NCBI Taxonomy" id="2233851"/>
    <lineage>
        <taxon>Bacteria</taxon>
        <taxon>Pseudomonadati</taxon>
        <taxon>Pseudomonadota</taxon>
        <taxon>Alphaproteobacteria</taxon>
        <taxon>Hyphomicrobiales</taxon>
        <taxon>Blastochloridaceae</taxon>
        <taxon>Blastochloris</taxon>
    </lineage>
</organism>
<dbReference type="Proteomes" id="UP000266934">
    <property type="component" value="Chromosome"/>
</dbReference>
<feature type="domain" description="Glycosyl transferase family 1" evidence="1">
    <location>
        <begin position="213"/>
        <end position="359"/>
    </location>
</feature>
<dbReference type="PANTHER" id="PTHR45947">
    <property type="entry name" value="SULFOQUINOVOSYL TRANSFERASE SQD2"/>
    <property type="match status" value="1"/>
</dbReference>
<dbReference type="InterPro" id="IPR028098">
    <property type="entry name" value="Glyco_trans_4-like_N"/>
</dbReference>
<feature type="domain" description="Glycosyltransferase subfamily 4-like N-terminal" evidence="2">
    <location>
        <begin position="50"/>
        <end position="201"/>
    </location>
</feature>
<dbReference type="InterPro" id="IPR001296">
    <property type="entry name" value="Glyco_trans_1"/>
</dbReference>
<dbReference type="OrthoDB" id="9807414at2"/>
<evidence type="ECO:0000259" key="1">
    <source>
        <dbReference type="Pfam" id="PF00534"/>
    </source>
</evidence>
<dbReference type="Pfam" id="PF00534">
    <property type="entry name" value="Glycos_transf_1"/>
    <property type="match status" value="1"/>
</dbReference>
<dbReference type="PANTHER" id="PTHR45947:SF13">
    <property type="entry name" value="TRANSFERASE"/>
    <property type="match status" value="1"/>
</dbReference>
<proteinExistence type="predicted"/>
<dbReference type="Pfam" id="PF13439">
    <property type="entry name" value="Glyco_transf_4"/>
    <property type="match status" value="1"/>
</dbReference>